<comment type="caution">
    <text evidence="1">The sequence shown here is derived from an EMBL/GenBank/DDBJ whole genome shotgun (WGS) entry which is preliminary data.</text>
</comment>
<sequence length="153" mass="16989">MICLASIPYQPQSAEPFVARLRFHLNNEFVGPFVANRREKRKNMERGSPCLIYFGSGTKPTTSGALCDDEGRNRRGDGGFVPILCPSRLPNPRSPPPIPTFTTREMATKSAFLLLGLSFRVMTSPRIDLDPGLAVLSILIISRDIFLKTYSCL</sequence>
<reference evidence="1" key="1">
    <citation type="submission" date="2020-08" db="EMBL/GenBank/DDBJ databases">
        <title>Genome sequencing and assembly of the red palm weevil Rhynchophorus ferrugineus.</title>
        <authorList>
            <person name="Dias G.B."/>
            <person name="Bergman C.M."/>
            <person name="Manee M."/>
        </authorList>
    </citation>
    <scope>NUCLEOTIDE SEQUENCE</scope>
    <source>
        <strain evidence="1">AA-2017</strain>
        <tissue evidence="1">Whole larva</tissue>
    </source>
</reference>
<organism evidence="1 2">
    <name type="scientific">Rhynchophorus ferrugineus</name>
    <name type="common">Red palm weevil</name>
    <name type="synonym">Curculio ferrugineus</name>
    <dbReference type="NCBI Taxonomy" id="354439"/>
    <lineage>
        <taxon>Eukaryota</taxon>
        <taxon>Metazoa</taxon>
        <taxon>Ecdysozoa</taxon>
        <taxon>Arthropoda</taxon>
        <taxon>Hexapoda</taxon>
        <taxon>Insecta</taxon>
        <taxon>Pterygota</taxon>
        <taxon>Neoptera</taxon>
        <taxon>Endopterygota</taxon>
        <taxon>Coleoptera</taxon>
        <taxon>Polyphaga</taxon>
        <taxon>Cucujiformia</taxon>
        <taxon>Curculionidae</taxon>
        <taxon>Dryophthorinae</taxon>
        <taxon>Rhynchophorus</taxon>
    </lineage>
</organism>
<dbReference type="Proteomes" id="UP000625711">
    <property type="component" value="Unassembled WGS sequence"/>
</dbReference>
<gene>
    <name evidence="1" type="ORF">GWI33_012050</name>
</gene>
<evidence type="ECO:0000313" key="1">
    <source>
        <dbReference type="EMBL" id="KAF7275241.1"/>
    </source>
</evidence>
<dbReference type="EMBL" id="JAACXV010010991">
    <property type="protein sequence ID" value="KAF7275241.1"/>
    <property type="molecule type" value="Genomic_DNA"/>
</dbReference>
<proteinExistence type="predicted"/>
<protein>
    <submittedName>
        <fullName evidence="1">Uncharacterized protein</fullName>
    </submittedName>
</protein>
<accession>A0A834I9H0</accession>
<name>A0A834I9H0_RHYFE</name>
<evidence type="ECO:0000313" key="2">
    <source>
        <dbReference type="Proteomes" id="UP000625711"/>
    </source>
</evidence>
<dbReference type="AlphaFoldDB" id="A0A834I9H0"/>
<keyword evidence="2" id="KW-1185">Reference proteome</keyword>